<name>A0ABQ2DG57_9DEIO</name>
<protein>
    <recommendedName>
        <fullName evidence="1">Helix-turn-helix domain-containing protein</fullName>
    </recommendedName>
</protein>
<dbReference type="EMBL" id="BMOD01000036">
    <property type="protein sequence ID" value="GGJ56425.1"/>
    <property type="molecule type" value="Genomic_DNA"/>
</dbReference>
<keyword evidence="3" id="KW-1185">Reference proteome</keyword>
<evidence type="ECO:0000313" key="3">
    <source>
        <dbReference type="Proteomes" id="UP000632222"/>
    </source>
</evidence>
<reference evidence="3" key="1">
    <citation type="journal article" date="2019" name="Int. J. Syst. Evol. Microbiol.">
        <title>The Global Catalogue of Microorganisms (GCM) 10K type strain sequencing project: providing services to taxonomists for standard genome sequencing and annotation.</title>
        <authorList>
            <consortium name="The Broad Institute Genomics Platform"/>
            <consortium name="The Broad Institute Genome Sequencing Center for Infectious Disease"/>
            <person name="Wu L."/>
            <person name="Ma J."/>
        </authorList>
    </citation>
    <scope>NUCLEOTIDE SEQUENCE [LARGE SCALE GENOMIC DNA]</scope>
    <source>
        <strain evidence="3">JCM 14370</strain>
    </source>
</reference>
<accession>A0ABQ2DG57</accession>
<dbReference type="SUPFAM" id="SSF46955">
    <property type="entry name" value="Putative DNA-binding domain"/>
    <property type="match status" value="1"/>
</dbReference>
<gene>
    <name evidence="2" type="ORF">GCM10008938_48230</name>
</gene>
<comment type="caution">
    <text evidence="2">The sequence shown here is derived from an EMBL/GenBank/DDBJ whole genome shotgun (WGS) entry which is preliminary data.</text>
</comment>
<dbReference type="InterPro" id="IPR041657">
    <property type="entry name" value="HTH_17"/>
</dbReference>
<dbReference type="Proteomes" id="UP000632222">
    <property type="component" value="Unassembled WGS sequence"/>
</dbReference>
<proteinExistence type="predicted"/>
<evidence type="ECO:0000259" key="1">
    <source>
        <dbReference type="Pfam" id="PF12728"/>
    </source>
</evidence>
<dbReference type="RefSeq" id="WP_189008342.1">
    <property type="nucleotide sequence ID" value="NZ_BMOD01000036.1"/>
</dbReference>
<dbReference type="InterPro" id="IPR009061">
    <property type="entry name" value="DNA-bd_dom_put_sf"/>
</dbReference>
<organism evidence="2 3">
    <name type="scientific">Deinococcus roseus</name>
    <dbReference type="NCBI Taxonomy" id="392414"/>
    <lineage>
        <taxon>Bacteria</taxon>
        <taxon>Thermotogati</taxon>
        <taxon>Deinococcota</taxon>
        <taxon>Deinococci</taxon>
        <taxon>Deinococcales</taxon>
        <taxon>Deinococcaceae</taxon>
        <taxon>Deinococcus</taxon>
    </lineage>
</organism>
<dbReference type="Pfam" id="PF12728">
    <property type="entry name" value="HTH_17"/>
    <property type="match status" value="1"/>
</dbReference>
<evidence type="ECO:0000313" key="2">
    <source>
        <dbReference type="EMBL" id="GGJ56425.1"/>
    </source>
</evidence>
<sequence length="97" mass="10457">MNQEEVLYVGIPANSLLVQQLVQSITQAVKESVQIPEGKLLITVEEAAELLGISEARVRGMANAGSLPGVIRNEEGSGKILFKRAVLVQWASTEEVI</sequence>
<feature type="domain" description="Helix-turn-helix" evidence="1">
    <location>
        <begin position="42"/>
        <end position="92"/>
    </location>
</feature>